<dbReference type="InterPro" id="IPR036397">
    <property type="entry name" value="RNaseH_sf"/>
</dbReference>
<dbReference type="RefSeq" id="WP_043067434.1">
    <property type="nucleotide sequence ID" value="NZ_BJOA01000061.1"/>
</dbReference>
<dbReference type="GO" id="GO:0005829">
    <property type="term" value="C:cytosol"/>
    <property type="evidence" value="ECO:0007669"/>
    <property type="project" value="TreeGrafter"/>
</dbReference>
<evidence type="ECO:0000313" key="8">
    <source>
        <dbReference type="Proteomes" id="UP000182836"/>
    </source>
</evidence>
<dbReference type="SMART" id="SM00479">
    <property type="entry name" value="EXOIII"/>
    <property type="match status" value="1"/>
</dbReference>
<dbReference type="SUPFAM" id="SSF53098">
    <property type="entry name" value="Ribonuclease H-like"/>
    <property type="match status" value="1"/>
</dbReference>
<proteinExistence type="predicted"/>
<dbReference type="FunFam" id="3.30.420.10:FF:000045">
    <property type="entry name" value="3'-5' exonuclease DinG"/>
    <property type="match status" value="1"/>
</dbReference>
<protein>
    <submittedName>
        <fullName evidence="6">Exonuclease, DNA polymerase III, epsilon subunit family</fullName>
    </submittedName>
</protein>
<keyword evidence="1" id="KW-0540">Nuclease</keyword>
<evidence type="ECO:0000259" key="4">
    <source>
        <dbReference type="SMART" id="SM00479"/>
    </source>
</evidence>
<dbReference type="GeneID" id="42304876"/>
<evidence type="ECO:0000256" key="2">
    <source>
        <dbReference type="ARBA" id="ARBA00022801"/>
    </source>
</evidence>
<dbReference type="InterPro" id="IPR012337">
    <property type="entry name" value="RNaseH-like_sf"/>
</dbReference>
<sequence length="201" mass="22791">MPFQNTTIFDFETTGLSPTEDTIIEIAAIRIRNGKQVGTFSLLIDPEREVPEFITNLTGITDEEVKGQPTLWEALPFFKQFFGDSLLVAHNAAFDLAFLLEKCREYGYAEPTNEFIDTRALCIEHFPYQSHKLVDMCEKLEIRLDGAHRALNDVRATGNLLHKLNKEYGDAMGFKNKLYYFTKYGPPKGVPVHAELVAIGK</sequence>
<dbReference type="InterPro" id="IPR013520">
    <property type="entry name" value="Ribonucl_H"/>
</dbReference>
<name>A0A0D1XKX1_ANEMI</name>
<reference evidence="5 7" key="1">
    <citation type="submission" date="2015-07" db="EMBL/GenBank/DDBJ databases">
        <title>Fjat-14205 dsm 2895.</title>
        <authorList>
            <person name="Liu B."/>
            <person name="Wang J."/>
            <person name="Zhu Y."/>
            <person name="Liu G."/>
            <person name="Chen Q."/>
            <person name="Chen Z."/>
            <person name="Lan J."/>
            <person name="Che J."/>
            <person name="Ge C."/>
            <person name="Shi H."/>
            <person name="Pan Z."/>
            <person name="Liu X."/>
        </authorList>
    </citation>
    <scope>NUCLEOTIDE SEQUENCE [LARGE SCALE GENOMIC DNA]</scope>
    <source>
        <strain evidence="5 7">DSM 2895</strain>
    </source>
</reference>
<organism evidence="5 7">
    <name type="scientific">Aneurinibacillus migulanus</name>
    <name type="common">Bacillus migulanus</name>
    <dbReference type="NCBI Taxonomy" id="47500"/>
    <lineage>
        <taxon>Bacteria</taxon>
        <taxon>Bacillati</taxon>
        <taxon>Bacillota</taxon>
        <taxon>Bacilli</taxon>
        <taxon>Bacillales</taxon>
        <taxon>Paenibacillaceae</taxon>
        <taxon>Aneurinibacillus group</taxon>
        <taxon>Aneurinibacillus</taxon>
    </lineage>
</organism>
<keyword evidence="2" id="KW-0378">Hydrolase</keyword>
<dbReference type="GO" id="GO:0008408">
    <property type="term" value="F:3'-5' exonuclease activity"/>
    <property type="evidence" value="ECO:0007669"/>
    <property type="project" value="TreeGrafter"/>
</dbReference>
<keyword evidence="7" id="KW-1185">Reference proteome</keyword>
<gene>
    <name evidence="5" type="ORF">AF333_06630</name>
    <name evidence="6" type="ORF">SAMN04487909_108100</name>
</gene>
<dbReference type="NCBIfam" id="TIGR00573">
    <property type="entry name" value="dnaq"/>
    <property type="match status" value="1"/>
</dbReference>
<dbReference type="CDD" id="cd06127">
    <property type="entry name" value="DEDDh"/>
    <property type="match status" value="1"/>
</dbReference>
<dbReference type="PATRIC" id="fig|47500.8.peg.2539"/>
<dbReference type="PANTHER" id="PTHR30231:SF4">
    <property type="entry name" value="PROTEIN NEN2"/>
    <property type="match status" value="1"/>
</dbReference>
<dbReference type="EMBL" id="LGUG01000004">
    <property type="protein sequence ID" value="KON95201.1"/>
    <property type="molecule type" value="Genomic_DNA"/>
</dbReference>
<reference evidence="6 8" key="2">
    <citation type="submission" date="2016-10" db="EMBL/GenBank/DDBJ databases">
        <authorList>
            <person name="de Groot N.N."/>
        </authorList>
    </citation>
    <scope>NUCLEOTIDE SEQUENCE [LARGE SCALE GENOMIC DNA]</scope>
    <source>
        <strain evidence="6 8">DSM 2895</strain>
    </source>
</reference>
<dbReference type="GO" id="GO:0003677">
    <property type="term" value="F:DNA binding"/>
    <property type="evidence" value="ECO:0007669"/>
    <property type="project" value="InterPro"/>
</dbReference>
<dbReference type="EMBL" id="FNED01000008">
    <property type="protein sequence ID" value="SDI83214.1"/>
    <property type="molecule type" value="Genomic_DNA"/>
</dbReference>
<evidence type="ECO:0000313" key="6">
    <source>
        <dbReference type="EMBL" id="SDI83214.1"/>
    </source>
</evidence>
<keyword evidence="3 6" id="KW-0269">Exonuclease</keyword>
<evidence type="ECO:0000313" key="5">
    <source>
        <dbReference type="EMBL" id="KON95201.1"/>
    </source>
</evidence>
<dbReference type="Proteomes" id="UP000037269">
    <property type="component" value="Unassembled WGS sequence"/>
</dbReference>
<dbReference type="InterPro" id="IPR006054">
    <property type="entry name" value="DnaQ"/>
</dbReference>
<dbReference type="Proteomes" id="UP000182836">
    <property type="component" value="Unassembled WGS sequence"/>
</dbReference>
<dbReference type="Pfam" id="PF00929">
    <property type="entry name" value="RNase_T"/>
    <property type="match status" value="1"/>
</dbReference>
<dbReference type="STRING" id="47500.AF333_06630"/>
<accession>A0A0D1XKX1</accession>
<dbReference type="AlphaFoldDB" id="A0A0D1XKX1"/>
<dbReference type="GO" id="GO:0003887">
    <property type="term" value="F:DNA-directed DNA polymerase activity"/>
    <property type="evidence" value="ECO:0007669"/>
    <property type="project" value="InterPro"/>
</dbReference>
<feature type="domain" description="Exonuclease" evidence="4">
    <location>
        <begin position="5"/>
        <end position="170"/>
    </location>
</feature>
<evidence type="ECO:0000256" key="3">
    <source>
        <dbReference type="ARBA" id="ARBA00022839"/>
    </source>
</evidence>
<dbReference type="Gene3D" id="3.30.420.10">
    <property type="entry name" value="Ribonuclease H-like superfamily/Ribonuclease H"/>
    <property type="match status" value="1"/>
</dbReference>
<dbReference type="OrthoDB" id="9804290at2"/>
<dbReference type="PANTHER" id="PTHR30231">
    <property type="entry name" value="DNA POLYMERASE III SUBUNIT EPSILON"/>
    <property type="match status" value="1"/>
</dbReference>
<evidence type="ECO:0000256" key="1">
    <source>
        <dbReference type="ARBA" id="ARBA00022722"/>
    </source>
</evidence>
<evidence type="ECO:0000313" key="7">
    <source>
        <dbReference type="Proteomes" id="UP000037269"/>
    </source>
</evidence>
<dbReference type="GO" id="GO:0006260">
    <property type="term" value="P:DNA replication"/>
    <property type="evidence" value="ECO:0007669"/>
    <property type="project" value="InterPro"/>
</dbReference>